<dbReference type="EMBL" id="JBHFNT010000013">
    <property type="protein sequence ID" value="MFB2833084.1"/>
    <property type="molecule type" value="Genomic_DNA"/>
</dbReference>
<name>A0ABV4WDD3_9CYAN</name>
<reference evidence="2 3" key="1">
    <citation type="submission" date="2024-09" db="EMBL/GenBank/DDBJ databases">
        <title>Floridaenema gen nov. (Aerosakkonemataceae, Aerosakkonematales ord. nov., Cyanobacteria) from benthic tropical and subtropical fresh waters, with the description of four new species.</title>
        <authorList>
            <person name="Moretto J.A."/>
            <person name="Berthold D.E."/>
            <person name="Lefler F.W."/>
            <person name="Huang I.-S."/>
            <person name="Laughinghouse H. IV."/>
        </authorList>
    </citation>
    <scope>NUCLEOTIDE SEQUENCE [LARGE SCALE GENOMIC DNA]</scope>
    <source>
        <strain evidence="2 3">BLCC-F167</strain>
    </source>
</reference>
<dbReference type="Proteomes" id="UP001576780">
    <property type="component" value="Unassembled WGS sequence"/>
</dbReference>
<proteinExistence type="predicted"/>
<accession>A0ABV4WDD3</accession>
<sequence length="414" mass="47722">MIGKQLKGRGFRGLLNYLSEKEAAELIGGNMVGENPRELAAEFRFSRQLNQRVERPVYHASLSLQKGENLDNDTWNEIAKKYLIGMGFDYNQYCVFRHHDQDHDHIHIAASRIKLDGTCVHDGWDYPRSEKLIRQLEKQYGLESPIVKEPGKRSPKTGERRLLERTGKDSERVLLQNALDELLPENRKAPELIKHLRTNGIDASVSYYSTGNVRGITYKLIDSDIRFSGTQLGANYTFPNGLAKSRGMTYEPERDDEAIQRANLIEVFQGFTLIEDELIEEFDTQSISQQQREYAAIIYPIAVNKFDEESNQGRVEKTSKDTLIVKGNNYCLSWQIESSESGVFSILATDGRGELLRMREDSSGVSKLEWAEKITYSDVERWNQINQQLFELERIRQLEAERQKTEKRGFELEL</sequence>
<evidence type="ECO:0000313" key="3">
    <source>
        <dbReference type="Proteomes" id="UP001576780"/>
    </source>
</evidence>
<protein>
    <submittedName>
        <fullName evidence="2">Relaxase/mobilization nuclease domain-containing protein</fullName>
    </submittedName>
</protein>
<evidence type="ECO:0000313" key="2">
    <source>
        <dbReference type="EMBL" id="MFB2833084.1"/>
    </source>
</evidence>
<gene>
    <name evidence="2" type="ORF">ACE1CA_00970</name>
</gene>
<keyword evidence="3" id="KW-1185">Reference proteome</keyword>
<dbReference type="Pfam" id="PF03432">
    <property type="entry name" value="Relaxase"/>
    <property type="match status" value="1"/>
</dbReference>
<organism evidence="2 3">
    <name type="scientific">Floridaenema evergladense BLCC-F167</name>
    <dbReference type="NCBI Taxonomy" id="3153639"/>
    <lineage>
        <taxon>Bacteria</taxon>
        <taxon>Bacillati</taxon>
        <taxon>Cyanobacteriota</taxon>
        <taxon>Cyanophyceae</taxon>
        <taxon>Oscillatoriophycideae</taxon>
        <taxon>Aerosakkonematales</taxon>
        <taxon>Aerosakkonemataceae</taxon>
        <taxon>Floridanema</taxon>
        <taxon>Floridanema evergladense</taxon>
    </lineage>
</organism>
<comment type="caution">
    <text evidence="2">The sequence shown here is derived from an EMBL/GenBank/DDBJ whole genome shotgun (WGS) entry which is preliminary data.</text>
</comment>
<feature type="domain" description="MobA/VirD2-like nuclease" evidence="1">
    <location>
        <begin position="19"/>
        <end position="142"/>
    </location>
</feature>
<dbReference type="RefSeq" id="WP_413275552.1">
    <property type="nucleotide sequence ID" value="NZ_JBHFNT010000013.1"/>
</dbReference>
<dbReference type="InterPro" id="IPR005094">
    <property type="entry name" value="Endonuclease_MobA/VirD2"/>
</dbReference>
<evidence type="ECO:0000259" key="1">
    <source>
        <dbReference type="Pfam" id="PF03432"/>
    </source>
</evidence>